<reference evidence="1 2" key="1">
    <citation type="submission" date="2018-06" db="EMBL/GenBank/DDBJ databases">
        <title>Genomic Encyclopedia of Archaeal and Bacterial Type Strains, Phase II (KMG-II): from individual species to whole genera.</title>
        <authorList>
            <person name="Goeker M."/>
        </authorList>
    </citation>
    <scope>NUCLEOTIDE SEQUENCE [LARGE SCALE GENOMIC DNA]</scope>
    <source>
        <strain evidence="1 2">DSM 23857</strain>
    </source>
</reference>
<dbReference type="PANTHER" id="PTHR32305">
    <property type="match status" value="1"/>
</dbReference>
<dbReference type="InterPro" id="IPR022385">
    <property type="entry name" value="Rhs_assc_core"/>
</dbReference>
<proteinExistence type="predicted"/>
<dbReference type="PANTHER" id="PTHR32305:SF15">
    <property type="entry name" value="PROTEIN RHSA-RELATED"/>
    <property type="match status" value="1"/>
</dbReference>
<sequence length="204" mass="23336">MVTITDKKVPKFLSDNVTIDYFEPNVYLAQDYYPFGMAMPGRSFKVKDYRYGFNGKENDNDVKGGGNQQDYGMRIYDPRLGRFLNVDPLRKNYPMLSSYQFASNTPIQAIDLDGAEAFFIHGTTSDSGRWTENDKAKQGVRNILKLTYNNYYNVGFNWKDPVHNDYGIRGEAAKQLASLLHLLDIVMVVMLLFGHLKSFIKVLA</sequence>
<dbReference type="OrthoDB" id="2972467at2"/>
<accession>A0A327QNG0</accession>
<name>A0A327QNG0_9BACT</name>
<evidence type="ECO:0000313" key="2">
    <source>
        <dbReference type="Proteomes" id="UP000249547"/>
    </source>
</evidence>
<protein>
    <submittedName>
        <fullName evidence="1">RHS repeat-associated protein</fullName>
    </submittedName>
</protein>
<comment type="caution">
    <text evidence="1">The sequence shown here is derived from an EMBL/GenBank/DDBJ whole genome shotgun (WGS) entry which is preliminary data.</text>
</comment>
<organism evidence="1 2">
    <name type="scientific">Chitinophaga skermanii</name>
    <dbReference type="NCBI Taxonomy" id="331697"/>
    <lineage>
        <taxon>Bacteria</taxon>
        <taxon>Pseudomonadati</taxon>
        <taxon>Bacteroidota</taxon>
        <taxon>Chitinophagia</taxon>
        <taxon>Chitinophagales</taxon>
        <taxon>Chitinophagaceae</taxon>
        <taxon>Chitinophaga</taxon>
    </lineage>
</organism>
<dbReference type="NCBIfam" id="TIGR03696">
    <property type="entry name" value="Rhs_assc_core"/>
    <property type="match status" value="1"/>
</dbReference>
<dbReference type="InterPro" id="IPR050708">
    <property type="entry name" value="T6SS_VgrG/RHS"/>
</dbReference>
<gene>
    <name evidence="1" type="ORF">LX64_02583</name>
</gene>
<dbReference type="RefSeq" id="WP_111598015.1">
    <property type="nucleotide sequence ID" value="NZ_QLLL01000004.1"/>
</dbReference>
<evidence type="ECO:0000313" key="1">
    <source>
        <dbReference type="EMBL" id="RAJ05425.1"/>
    </source>
</evidence>
<dbReference type="Gene3D" id="2.180.10.10">
    <property type="entry name" value="RHS repeat-associated core"/>
    <property type="match status" value="1"/>
</dbReference>
<dbReference type="Proteomes" id="UP000249547">
    <property type="component" value="Unassembled WGS sequence"/>
</dbReference>
<dbReference type="AlphaFoldDB" id="A0A327QNG0"/>
<dbReference type="EMBL" id="QLLL01000004">
    <property type="protein sequence ID" value="RAJ05425.1"/>
    <property type="molecule type" value="Genomic_DNA"/>
</dbReference>
<keyword evidence="2" id="KW-1185">Reference proteome</keyword>